<comment type="pathway">
    <text evidence="10 11">Cell wall biogenesis; peptidoglycan biosynthesis.</text>
</comment>
<dbReference type="Gene3D" id="3.40.1390.10">
    <property type="entry name" value="MurE/MurF, N-terminal domain"/>
    <property type="match status" value="1"/>
</dbReference>
<dbReference type="Pfam" id="PF02875">
    <property type="entry name" value="Mur_ligase_C"/>
    <property type="match status" value="1"/>
</dbReference>
<keyword evidence="9 10" id="KW-0961">Cell wall biogenesis/degradation</keyword>
<feature type="domain" description="Mur ligase N-terminal catalytic" evidence="12">
    <location>
        <begin position="29"/>
        <end position="99"/>
    </location>
</feature>
<evidence type="ECO:0000259" key="14">
    <source>
        <dbReference type="Pfam" id="PF08245"/>
    </source>
</evidence>
<keyword evidence="4 10" id="KW-0547">Nucleotide-binding</keyword>
<feature type="binding site" evidence="10">
    <location>
        <begin position="113"/>
        <end position="119"/>
    </location>
    <ligand>
        <name>ATP</name>
        <dbReference type="ChEBI" id="CHEBI:30616"/>
    </ligand>
</feature>
<dbReference type="OrthoDB" id="9801978at2"/>
<dbReference type="SUPFAM" id="SSF53623">
    <property type="entry name" value="MurD-like peptide ligases, catalytic domain"/>
    <property type="match status" value="1"/>
</dbReference>
<dbReference type="KEGG" id="tro:trd_0059"/>
<evidence type="ECO:0000256" key="6">
    <source>
        <dbReference type="ARBA" id="ARBA00022960"/>
    </source>
</evidence>
<dbReference type="InterPro" id="IPR013221">
    <property type="entry name" value="Mur_ligase_cen"/>
</dbReference>
<evidence type="ECO:0000256" key="3">
    <source>
        <dbReference type="ARBA" id="ARBA00022618"/>
    </source>
</evidence>
<dbReference type="Gene3D" id="3.90.190.20">
    <property type="entry name" value="Mur ligase, C-terminal domain"/>
    <property type="match status" value="1"/>
</dbReference>
<dbReference type="GO" id="GO:0008360">
    <property type="term" value="P:regulation of cell shape"/>
    <property type="evidence" value="ECO:0007669"/>
    <property type="project" value="UniProtKB-KW"/>
</dbReference>
<dbReference type="HOGENOM" id="CLU_031507_1_1_0"/>
<dbReference type="GO" id="GO:0051301">
    <property type="term" value="P:cell division"/>
    <property type="evidence" value="ECO:0007669"/>
    <property type="project" value="UniProtKB-KW"/>
</dbReference>
<evidence type="ECO:0000256" key="10">
    <source>
        <dbReference type="HAMAP-Rule" id="MF_02019"/>
    </source>
</evidence>
<dbReference type="GO" id="GO:0071555">
    <property type="term" value="P:cell wall organization"/>
    <property type="evidence" value="ECO:0007669"/>
    <property type="project" value="UniProtKB-KW"/>
</dbReference>
<dbReference type="InterPro" id="IPR035911">
    <property type="entry name" value="MurE/MurF_N"/>
</dbReference>
<dbReference type="InterPro" id="IPR000713">
    <property type="entry name" value="Mur_ligase_N"/>
</dbReference>
<evidence type="ECO:0000256" key="4">
    <source>
        <dbReference type="ARBA" id="ARBA00022741"/>
    </source>
</evidence>
<dbReference type="InterPro" id="IPR004101">
    <property type="entry name" value="Mur_ligase_C"/>
</dbReference>
<protein>
    <recommendedName>
        <fullName evidence="10 11">UDP-N-acetylmuramoyl-tripeptide--D-alanyl-D-alanine ligase</fullName>
        <ecNumber evidence="10 11">6.3.2.10</ecNumber>
    </recommendedName>
    <alternativeName>
        <fullName evidence="10">D-alanyl-D-alanine-adding enzyme</fullName>
    </alternativeName>
</protein>
<dbReference type="GO" id="GO:0005737">
    <property type="term" value="C:cytoplasm"/>
    <property type="evidence" value="ECO:0007669"/>
    <property type="project" value="UniProtKB-SubCell"/>
</dbReference>
<keyword evidence="3 10" id="KW-0132">Cell division</keyword>
<comment type="catalytic activity">
    <reaction evidence="10 11">
        <text>D-alanyl-D-alanine + UDP-N-acetyl-alpha-D-muramoyl-L-alanyl-gamma-D-glutamyl-meso-2,6-diaminopimelate + ATP = UDP-N-acetyl-alpha-D-muramoyl-L-alanyl-gamma-D-glutamyl-meso-2,6-diaminopimeloyl-D-alanyl-D-alanine + ADP + phosphate + H(+)</text>
        <dbReference type="Rhea" id="RHEA:28374"/>
        <dbReference type="ChEBI" id="CHEBI:15378"/>
        <dbReference type="ChEBI" id="CHEBI:30616"/>
        <dbReference type="ChEBI" id="CHEBI:43474"/>
        <dbReference type="ChEBI" id="CHEBI:57822"/>
        <dbReference type="ChEBI" id="CHEBI:61386"/>
        <dbReference type="ChEBI" id="CHEBI:83905"/>
        <dbReference type="ChEBI" id="CHEBI:456216"/>
        <dbReference type="EC" id="6.3.2.10"/>
    </reaction>
</comment>
<dbReference type="InterPro" id="IPR051046">
    <property type="entry name" value="MurCDEF_CellWall_CoF430Synth"/>
</dbReference>
<dbReference type="RefSeq" id="WP_012641473.1">
    <property type="nucleotide sequence ID" value="NC_011959.1"/>
</dbReference>
<evidence type="ECO:0000256" key="5">
    <source>
        <dbReference type="ARBA" id="ARBA00022840"/>
    </source>
</evidence>
<comment type="similarity">
    <text evidence="10">Belongs to the MurCDEF family. MurF subfamily.</text>
</comment>
<name>B9L277_THERP</name>
<sequence>MISLRDVLDGTAGMLRGSAAPDLLFRRVWHDSRTVEPGDLFVALRGERHDGHDFVADAVRRGAAGALVEARWAEELANLGIPLIVVDDTLAALLRLASYWRRLFAVPVAAVTGSVGKTSTKEAIASVLAQRFQVVRSRASFNTDVGIALDLLTIDPNTDVVVLEFGEAYRLGEVRELCALAEPRIGVVTNVSYAHLARMGTIERIAQSIAELPESLPADGVAVLNGDDFRVRLMAERTPARVLLYGLSPDCHVRAEEIESRGLDGISFDLVAFGERNRVRLPLLGQHSVHHALAAIAVGYELGLTLEEMLPGFHDPRVQVRLLTVPGINGATLLDDTYNASPASCMAALSLLAEIPAQRRIAVFGDMYELGWYEEEGHRMVGRRAAAVVDRLFTLGPRARWIAEAAIEAGLAPERVWATDDRRELVAVLRETLRPGDFVLIKGARGMRMEEIVEALRAAQETEQGR</sequence>
<comment type="function">
    <text evidence="10 11">Involved in cell wall formation. Catalyzes the final step in the synthesis of UDP-N-acetylmuramoyl-pentapeptide, the precursor of murein.</text>
</comment>
<keyword evidence="8 10" id="KW-0131">Cell cycle</keyword>
<dbReference type="eggNOG" id="COG0770">
    <property type="taxonomic scope" value="Bacteria"/>
</dbReference>
<dbReference type="AlphaFoldDB" id="B9L277"/>
<dbReference type="EMBL" id="CP001275">
    <property type="protein sequence ID" value="ACM06210.1"/>
    <property type="molecule type" value="Genomic_DNA"/>
</dbReference>
<evidence type="ECO:0000256" key="1">
    <source>
        <dbReference type="ARBA" id="ARBA00022490"/>
    </source>
</evidence>
<accession>B9L277</accession>
<gene>
    <name evidence="10" type="primary">murF</name>
    <name evidence="15" type="ordered locus">trd_0059</name>
</gene>
<feature type="domain" description="Mur ligase C-terminal" evidence="13">
    <location>
        <begin position="321"/>
        <end position="445"/>
    </location>
</feature>
<keyword evidence="6 10" id="KW-0133">Cell shape</keyword>
<feature type="domain" description="Mur ligase central" evidence="14">
    <location>
        <begin position="111"/>
        <end position="298"/>
    </location>
</feature>
<dbReference type="STRING" id="309801.trd_0059"/>
<dbReference type="Pfam" id="PF01225">
    <property type="entry name" value="Mur_ligase"/>
    <property type="match status" value="1"/>
</dbReference>
<reference evidence="15 16" key="1">
    <citation type="journal article" date="2009" name="PLoS ONE">
        <title>Complete genome sequence of the aerobic CO-oxidizing thermophile Thermomicrobium roseum.</title>
        <authorList>
            <person name="Wu D."/>
            <person name="Raymond J."/>
            <person name="Wu M."/>
            <person name="Chatterji S."/>
            <person name="Ren Q."/>
            <person name="Graham J.E."/>
            <person name="Bryant D.A."/>
            <person name="Robb F."/>
            <person name="Colman A."/>
            <person name="Tallon L.J."/>
            <person name="Badger J.H."/>
            <person name="Madupu R."/>
            <person name="Ward N.L."/>
            <person name="Eisen J.A."/>
        </authorList>
    </citation>
    <scope>NUCLEOTIDE SEQUENCE [LARGE SCALE GENOMIC DNA]</scope>
    <source>
        <strain evidence="16">ATCC 27502 / DSM 5159 / P-2</strain>
    </source>
</reference>
<dbReference type="PANTHER" id="PTHR43024:SF1">
    <property type="entry name" value="UDP-N-ACETYLMURAMOYL-TRIPEPTIDE--D-ALANYL-D-ALANINE LIGASE"/>
    <property type="match status" value="1"/>
</dbReference>
<keyword evidence="5 10" id="KW-0067">ATP-binding</keyword>
<dbReference type="GO" id="GO:0005524">
    <property type="term" value="F:ATP binding"/>
    <property type="evidence" value="ECO:0007669"/>
    <property type="project" value="UniProtKB-UniRule"/>
</dbReference>
<keyword evidence="7 10" id="KW-0573">Peptidoglycan synthesis</keyword>
<dbReference type="InterPro" id="IPR036565">
    <property type="entry name" value="Mur-like_cat_sf"/>
</dbReference>
<proteinExistence type="inferred from homology"/>
<dbReference type="Proteomes" id="UP000000447">
    <property type="component" value="Chromosome"/>
</dbReference>
<evidence type="ECO:0000256" key="11">
    <source>
        <dbReference type="RuleBase" id="RU004136"/>
    </source>
</evidence>
<comment type="subcellular location">
    <subcellularLocation>
        <location evidence="10 11">Cytoplasm</location>
    </subcellularLocation>
</comment>
<dbReference type="PANTHER" id="PTHR43024">
    <property type="entry name" value="UDP-N-ACETYLMURAMOYL-TRIPEPTIDE--D-ALANYL-D-ALANINE LIGASE"/>
    <property type="match status" value="1"/>
</dbReference>
<evidence type="ECO:0000256" key="2">
    <source>
        <dbReference type="ARBA" id="ARBA00022598"/>
    </source>
</evidence>
<evidence type="ECO:0000259" key="12">
    <source>
        <dbReference type="Pfam" id="PF01225"/>
    </source>
</evidence>
<evidence type="ECO:0000256" key="7">
    <source>
        <dbReference type="ARBA" id="ARBA00022984"/>
    </source>
</evidence>
<dbReference type="SUPFAM" id="SSF63418">
    <property type="entry name" value="MurE/MurF N-terminal domain"/>
    <property type="match status" value="1"/>
</dbReference>
<dbReference type="NCBIfam" id="TIGR01143">
    <property type="entry name" value="murF"/>
    <property type="match status" value="1"/>
</dbReference>
<dbReference type="HAMAP" id="MF_02019">
    <property type="entry name" value="MurF"/>
    <property type="match status" value="1"/>
</dbReference>
<keyword evidence="16" id="KW-1185">Reference proteome</keyword>
<dbReference type="GO" id="GO:0047480">
    <property type="term" value="F:UDP-N-acetylmuramoyl-tripeptide-D-alanyl-D-alanine ligase activity"/>
    <property type="evidence" value="ECO:0007669"/>
    <property type="project" value="UniProtKB-UniRule"/>
</dbReference>
<organism evidence="15 16">
    <name type="scientific">Thermomicrobium roseum (strain ATCC 27502 / DSM 5159 / P-2)</name>
    <dbReference type="NCBI Taxonomy" id="309801"/>
    <lineage>
        <taxon>Bacteria</taxon>
        <taxon>Pseudomonadati</taxon>
        <taxon>Thermomicrobiota</taxon>
        <taxon>Thermomicrobia</taxon>
        <taxon>Thermomicrobiales</taxon>
        <taxon>Thermomicrobiaceae</taxon>
        <taxon>Thermomicrobium</taxon>
    </lineage>
</organism>
<keyword evidence="2 10" id="KW-0436">Ligase</keyword>
<evidence type="ECO:0000313" key="15">
    <source>
        <dbReference type="EMBL" id="ACM06210.1"/>
    </source>
</evidence>
<evidence type="ECO:0000256" key="9">
    <source>
        <dbReference type="ARBA" id="ARBA00023316"/>
    </source>
</evidence>
<keyword evidence="1 10" id="KW-0963">Cytoplasm</keyword>
<dbReference type="EC" id="6.3.2.10" evidence="10 11"/>
<evidence type="ECO:0000259" key="13">
    <source>
        <dbReference type="Pfam" id="PF02875"/>
    </source>
</evidence>
<evidence type="ECO:0000256" key="8">
    <source>
        <dbReference type="ARBA" id="ARBA00023306"/>
    </source>
</evidence>
<dbReference type="SUPFAM" id="SSF53244">
    <property type="entry name" value="MurD-like peptide ligases, peptide-binding domain"/>
    <property type="match status" value="1"/>
</dbReference>
<dbReference type="GO" id="GO:0008766">
    <property type="term" value="F:UDP-N-acetylmuramoylalanyl-D-glutamyl-2,6-diaminopimelate-D-alanyl-D-alanine ligase activity"/>
    <property type="evidence" value="ECO:0007669"/>
    <property type="project" value="RHEA"/>
</dbReference>
<dbReference type="UniPathway" id="UPA00219"/>
<dbReference type="Gene3D" id="3.40.1190.10">
    <property type="entry name" value="Mur-like, catalytic domain"/>
    <property type="match status" value="1"/>
</dbReference>
<dbReference type="GO" id="GO:0009252">
    <property type="term" value="P:peptidoglycan biosynthetic process"/>
    <property type="evidence" value="ECO:0007669"/>
    <property type="project" value="UniProtKB-UniRule"/>
</dbReference>
<dbReference type="Pfam" id="PF08245">
    <property type="entry name" value="Mur_ligase_M"/>
    <property type="match status" value="1"/>
</dbReference>
<evidence type="ECO:0000313" key="16">
    <source>
        <dbReference type="Proteomes" id="UP000000447"/>
    </source>
</evidence>
<dbReference type="InterPro" id="IPR005863">
    <property type="entry name" value="UDP-N-AcMur_synth"/>
</dbReference>
<dbReference type="InterPro" id="IPR036615">
    <property type="entry name" value="Mur_ligase_C_dom_sf"/>
</dbReference>